<feature type="domain" description="Tyr recombinase" evidence="9">
    <location>
        <begin position="147"/>
        <end position="357"/>
    </location>
</feature>
<dbReference type="GO" id="GO:0006310">
    <property type="term" value="P:DNA recombination"/>
    <property type="evidence" value="ECO:0007669"/>
    <property type="project" value="UniProtKB-KW"/>
</dbReference>
<keyword evidence="4" id="KW-0378">Hydrolase</keyword>
<name>A0A8S5TY86_9CAUD</name>
<evidence type="ECO:0000256" key="4">
    <source>
        <dbReference type="ARBA" id="ARBA00022801"/>
    </source>
</evidence>
<dbReference type="GO" id="GO:0015074">
    <property type="term" value="P:DNA integration"/>
    <property type="evidence" value="ECO:0007669"/>
    <property type="project" value="UniProtKB-KW"/>
</dbReference>
<dbReference type="PANTHER" id="PTHR30349">
    <property type="entry name" value="PHAGE INTEGRASE-RELATED"/>
    <property type="match status" value="1"/>
</dbReference>
<dbReference type="GO" id="GO:0075713">
    <property type="term" value="P:establishment of integrated proviral latency"/>
    <property type="evidence" value="ECO:0007669"/>
    <property type="project" value="UniProtKB-KW"/>
</dbReference>
<dbReference type="Gene3D" id="1.10.150.130">
    <property type="match status" value="1"/>
</dbReference>
<dbReference type="InterPro" id="IPR050090">
    <property type="entry name" value="Tyrosine_recombinase_XerCD"/>
</dbReference>
<keyword evidence="8" id="KW-1160">Virus entry into host cell</keyword>
<proteinExistence type="inferred from homology"/>
<evidence type="ECO:0000256" key="7">
    <source>
        <dbReference type="ARBA" id="ARBA00023172"/>
    </source>
</evidence>
<dbReference type="Pfam" id="PF00589">
    <property type="entry name" value="Phage_integrase"/>
    <property type="match status" value="1"/>
</dbReference>
<reference evidence="10" key="1">
    <citation type="journal article" date="2021" name="Proc. Natl. Acad. Sci. U.S.A.">
        <title>A Catalog of Tens of Thousands of Viruses from Human Metagenomes Reveals Hidden Associations with Chronic Diseases.</title>
        <authorList>
            <person name="Tisza M.J."/>
            <person name="Buck C.B."/>
        </authorList>
    </citation>
    <scope>NUCLEOTIDE SEQUENCE</scope>
    <source>
        <strain evidence="10">CtPkm1</strain>
    </source>
</reference>
<evidence type="ECO:0000256" key="6">
    <source>
        <dbReference type="ARBA" id="ARBA00023125"/>
    </source>
</evidence>
<dbReference type="PROSITE" id="PS51898">
    <property type="entry name" value="TYR_RECOMBINASE"/>
    <property type="match status" value="1"/>
</dbReference>
<evidence type="ECO:0000259" key="9">
    <source>
        <dbReference type="PROSITE" id="PS51898"/>
    </source>
</evidence>
<keyword evidence="6" id="KW-0238">DNA-binding</keyword>
<evidence type="ECO:0000313" key="10">
    <source>
        <dbReference type="EMBL" id="DAF87172.1"/>
    </source>
</evidence>
<sequence length="370" mass="40185">MRPYRRFPEASGEAEARALAQEWVNTLAPAAGLRVSMRVGDVLSRYIAKIEADGAGANTVKTYRSMLRCYVEPYIGRADVGDVEPYVVDGLYFTLLTEGGRDGRGIAASKVVNLHWFLSGAWRWMASQGIAASNVLDSVTKPRPQPREAAAYDEADFAKLSAALAEELSRDEGGRSAVMRRNCAMAAYLALWTGMRCGEVCALARPDVRLAARTALVRATMVETPSGLVRQPKTKGKRSRSVSLYGETAERVRAHLDWQAEYLPKGLDARRLGVCCDADGGFLRPSAVSAWFSGLRDELGLQRGTSFHTLRHTHATWLLLQGVDPKTVMERLGHAKVTTTLELYGHVLPGRDAAAAQAFAEAASMAGGTP</sequence>
<accession>A0A8S5TY86</accession>
<dbReference type="GO" id="GO:0003677">
    <property type="term" value="F:DNA binding"/>
    <property type="evidence" value="ECO:0007669"/>
    <property type="project" value="UniProtKB-KW"/>
</dbReference>
<dbReference type="GO" id="GO:0016740">
    <property type="term" value="F:transferase activity"/>
    <property type="evidence" value="ECO:0007669"/>
    <property type="project" value="UniProtKB-KW"/>
</dbReference>
<dbReference type="InterPro" id="IPR013762">
    <property type="entry name" value="Integrase-like_cat_sf"/>
</dbReference>
<evidence type="ECO:0000256" key="3">
    <source>
        <dbReference type="ARBA" id="ARBA00022679"/>
    </source>
</evidence>
<comment type="similarity">
    <text evidence="1">Belongs to the 'phage' integrase family.</text>
</comment>
<dbReference type="Gene3D" id="1.10.443.10">
    <property type="entry name" value="Intergrase catalytic core"/>
    <property type="match status" value="1"/>
</dbReference>
<dbReference type="SUPFAM" id="SSF56349">
    <property type="entry name" value="DNA breaking-rejoining enzymes"/>
    <property type="match status" value="1"/>
</dbReference>
<evidence type="ECO:0000256" key="8">
    <source>
        <dbReference type="ARBA" id="ARBA00023195"/>
    </source>
</evidence>
<dbReference type="CDD" id="cd01189">
    <property type="entry name" value="INT_ICEBs1_C_like"/>
    <property type="match status" value="1"/>
</dbReference>
<evidence type="ECO:0000256" key="1">
    <source>
        <dbReference type="ARBA" id="ARBA00008857"/>
    </source>
</evidence>
<dbReference type="PANTHER" id="PTHR30349:SF64">
    <property type="entry name" value="PROPHAGE INTEGRASE INTD-RELATED"/>
    <property type="match status" value="1"/>
</dbReference>
<keyword evidence="3" id="KW-0808">Transferase</keyword>
<dbReference type="EMBL" id="BK015960">
    <property type="protein sequence ID" value="DAF87172.1"/>
    <property type="molecule type" value="Genomic_DNA"/>
</dbReference>
<evidence type="ECO:0000256" key="5">
    <source>
        <dbReference type="ARBA" id="ARBA00022908"/>
    </source>
</evidence>
<protein>
    <recommendedName>
        <fullName evidence="2">Integrase</fullName>
    </recommendedName>
</protein>
<dbReference type="GO" id="GO:0044826">
    <property type="term" value="P:viral genome integration into host DNA"/>
    <property type="evidence" value="ECO:0007669"/>
    <property type="project" value="UniProtKB-KW"/>
</dbReference>
<keyword evidence="5" id="KW-0229">DNA integration</keyword>
<dbReference type="InterPro" id="IPR002104">
    <property type="entry name" value="Integrase_catalytic"/>
</dbReference>
<dbReference type="InterPro" id="IPR010998">
    <property type="entry name" value="Integrase_recombinase_N"/>
</dbReference>
<evidence type="ECO:0000256" key="2">
    <source>
        <dbReference type="ARBA" id="ARBA00016082"/>
    </source>
</evidence>
<dbReference type="InterPro" id="IPR011010">
    <property type="entry name" value="DNA_brk_join_enz"/>
</dbReference>
<organism evidence="10">
    <name type="scientific">Myoviridae sp. ctPkm1</name>
    <dbReference type="NCBI Taxonomy" id="2825099"/>
    <lineage>
        <taxon>Viruses</taxon>
        <taxon>Duplodnaviria</taxon>
        <taxon>Heunggongvirae</taxon>
        <taxon>Uroviricota</taxon>
        <taxon>Caudoviricetes</taxon>
    </lineage>
</organism>
<dbReference type="GO" id="GO:0016787">
    <property type="term" value="F:hydrolase activity"/>
    <property type="evidence" value="ECO:0007669"/>
    <property type="project" value="UniProtKB-KW"/>
</dbReference>
<keyword evidence="7" id="KW-0233">DNA recombination</keyword>
<keyword evidence="8" id="KW-1179">Viral genome integration</keyword>